<dbReference type="GO" id="GO:0016887">
    <property type="term" value="F:ATP hydrolysis activity"/>
    <property type="evidence" value="ECO:0007669"/>
    <property type="project" value="InterPro"/>
</dbReference>
<dbReference type="InterPro" id="IPR051782">
    <property type="entry name" value="ABC_Transporter_VariousFunc"/>
</dbReference>
<dbReference type="Pfam" id="PF00005">
    <property type="entry name" value="ABC_tran"/>
    <property type="match status" value="1"/>
</dbReference>
<dbReference type="GO" id="GO:0005524">
    <property type="term" value="F:ATP binding"/>
    <property type="evidence" value="ECO:0007669"/>
    <property type="project" value="UniProtKB-KW"/>
</dbReference>
<dbReference type="PANTHER" id="PTHR42939">
    <property type="entry name" value="ABC TRANSPORTER ATP-BINDING PROTEIN ALBC-RELATED"/>
    <property type="match status" value="1"/>
</dbReference>
<dbReference type="EMBL" id="ASWJ01000009">
    <property type="protein sequence ID" value="EOW80410.1"/>
    <property type="molecule type" value="Genomic_DNA"/>
</dbReference>
<evidence type="ECO:0000256" key="2">
    <source>
        <dbReference type="ARBA" id="ARBA00022741"/>
    </source>
</evidence>
<name>S1MUQ0_9ENTE</name>
<dbReference type="PANTHER" id="PTHR42939:SF1">
    <property type="entry name" value="ABC TRANSPORTER ATP-BINDING PROTEIN ALBC-RELATED"/>
    <property type="match status" value="1"/>
</dbReference>
<evidence type="ECO:0000256" key="3">
    <source>
        <dbReference type="ARBA" id="ARBA00022840"/>
    </source>
</evidence>
<evidence type="ECO:0000259" key="4">
    <source>
        <dbReference type="PROSITE" id="PS50893"/>
    </source>
</evidence>
<dbReference type="Gene3D" id="3.40.50.300">
    <property type="entry name" value="P-loop containing nucleotide triphosphate hydrolases"/>
    <property type="match status" value="1"/>
</dbReference>
<evidence type="ECO:0000256" key="1">
    <source>
        <dbReference type="ARBA" id="ARBA00022448"/>
    </source>
</evidence>
<organism evidence="5 6">
    <name type="scientific">Enterococcus columbae DSM 7374 = ATCC 51263</name>
    <dbReference type="NCBI Taxonomy" id="1121865"/>
    <lineage>
        <taxon>Bacteria</taxon>
        <taxon>Bacillati</taxon>
        <taxon>Bacillota</taxon>
        <taxon>Bacilli</taxon>
        <taxon>Lactobacillales</taxon>
        <taxon>Enterococcaceae</taxon>
        <taxon>Enterococcus</taxon>
    </lineage>
</organism>
<dbReference type="RefSeq" id="WP_016183635.1">
    <property type="nucleotide sequence ID" value="NZ_JXKI01000013.1"/>
</dbReference>
<dbReference type="AlphaFoldDB" id="S1MUQ0"/>
<dbReference type="InterPro" id="IPR003439">
    <property type="entry name" value="ABC_transporter-like_ATP-bd"/>
</dbReference>
<evidence type="ECO:0000313" key="6">
    <source>
        <dbReference type="Proteomes" id="UP000014113"/>
    </source>
</evidence>
<gene>
    <name evidence="5" type="ORF">I568_02113</name>
</gene>
<dbReference type="SMART" id="SM00382">
    <property type="entry name" value="AAA"/>
    <property type="match status" value="1"/>
</dbReference>
<comment type="caution">
    <text evidence="5">The sequence shown here is derived from an EMBL/GenBank/DDBJ whole genome shotgun (WGS) entry which is preliminary data.</text>
</comment>
<dbReference type="CDD" id="cd03230">
    <property type="entry name" value="ABC_DR_subfamily_A"/>
    <property type="match status" value="1"/>
</dbReference>
<protein>
    <recommendedName>
        <fullName evidence="4">ABC transporter domain-containing protein</fullName>
    </recommendedName>
</protein>
<dbReference type="STRING" id="1121865.OMW_01498"/>
<sequence length="231" mass="25955">MTTPIFEVQGLNQSYANSRFGLKDISLKIDSGEIVGLIGKNGAGKTTLLETLANLEKKASGACYYKGRLVNRSFYQNSLGYLPTELNLYEYLTLKENLSFIFDVRGQSYNENWVNEMLAAFELDASLEVPLVELSKGMRLKFNLIVTLIHQPDILLLDEPFEGIDPAQAIVLKQILKNQAQLGKGILLSSHILSYIVDICDRIYFIKEGELLTELTAPSTMTITDIEKLFY</sequence>
<keyword evidence="2" id="KW-0547">Nucleotide-binding</keyword>
<dbReference type="InterPro" id="IPR027417">
    <property type="entry name" value="P-loop_NTPase"/>
</dbReference>
<dbReference type="InterPro" id="IPR003593">
    <property type="entry name" value="AAA+_ATPase"/>
</dbReference>
<evidence type="ECO:0000313" key="5">
    <source>
        <dbReference type="EMBL" id="EOW80410.1"/>
    </source>
</evidence>
<keyword evidence="1" id="KW-0813">Transport</keyword>
<dbReference type="PATRIC" id="fig|1121865.3.peg.1460"/>
<dbReference type="Proteomes" id="UP000014113">
    <property type="component" value="Unassembled WGS sequence"/>
</dbReference>
<keyword evidence="6" id="KW-1185">Reference proteome</keyword>
<dbReference type="eggNOG" id="COG1131">
    <property type="taxonomic scope" value="Bacteria"/>
</dbReference>
<keyword evidence="3" id="KW-0067">ATP-binding</keyword>
<accession>S1MUQ0</accession>
<proteinExistence type="predicted"/>
<reference evidence="5 6" key="1">
    <citation type="submission" date="2013-03" db="EMBL/GenBank/DDBJ databases">
        <title>The Genome Sequence of Enterococcus columbae ATCC_51263 (PacBio/Illumina hybrid assembly).</title>
        <authorList>
            <consortium name="The Broad Institute Genomics Platform"/>
            <consortium name="The Broad Institute Genome Sequencing Center for Infectious Disease"/>
            <person name="Earl A."/>
            <person name="Russ C."/>
            <person name="Gilmore M."/>
            <person name="Surin D."/>
            <person name="Walker B."/>
            <person name="Young S."/>
            <person name="Zeng Q."/>
            <person name="Gargeya S."/>
            <person name="Fitzgerald M."/>
            <person name="Haas B."/>
            <person name="Abouelleil A."/>
            <person name="Allen A.W."/>
            <person name="Alvarado L."/>
            <person name="Arachchi H.M."/>
            <person name="Berlin A.M."/>
            <person name="Chapman S.B."/>
            <person name="Gainer-Dewar J."/>
            <person name="Goldberg J."/>
            <person name="Griggs A."/>
            <person name="Gujja S."/>
            <person name="Hansen M."/>
            <person name="Howarth C."/>
            <person name="Imamovic A."/>
            <person name="Ireland A."/>
            <person name="Larimer J."/>
            <person name="McCowan C."/>
            <person name="Murphy C."/>
            <person name="Pearson M."/>
            <person name="Poon T.W."/>
            <person name="Priest M."/>
            <person name="Roberts A."/>
            <person name="Saif S."/>
            <person name="Shea T."/>
            <person name="Sisk P."/>
            <person name="Sykes S."/>
            <person name="Wortman J."/>
            <person name="Nusbaum C."/>
            <person name="Birren B."/>
        </authorList>
    </citation>
    <scope>NUCLEOTIDE SEQUENCE [LARGE SCALE GENOMIC DNA]</scope>
    <source>
        <strain evidence="5 6">ATCC 51263</strain>
    </source>
</reference>
<feature type="domain" description="ABC transporter" evidence="4">
    <location>
        <begin position="6"/>
        <end position="231"/>
    </location>
</feature>
<dbReference type="PROSITE" id="PS50893">
    <property type="entry name" value="ABC_TRANSPORTER_2"/>
    <property type="match status" value="1"/>
</dbReference>
<dbReference type="OrthoDB" id="9804819at2"/>
<dbReference type="SUPFAM" id="SSF52540">
    <property type="entry name" value="P-loop containing nucleoside triphosphate hydrolases"/>
    <property type="match status" value="1"/>
</dbReference>